<dbReference type="Pfam" id="PF00801">
    <property type="entry name" value="PKD"/>
    <property type="match status" value="1"/>
</dbReference>
<evidence type="ECO:0000313" key="3">
    <source>
        <dbReference type="EMBL" id="WOO41479.1"/>
    </source>
</evidence>
<dbReference type="Pfam" id="PF18911">
    <property type="entry name" value="PKD_4"/>
    <property type="match status" value="1"/>
</dbReference>
<dbReference type="SUPFAM" id="SSF110296">
    <property type="entry name" value="Oligoxyloglucan reducing end-specific cellobiohydrolase"/>
    <property type="match status" value="1"/>
</dbReference>
<feature type="compositionally biased region" description="Basic and acidic residues" evidence="1">
    <location>
        <begin position="14"/>
        <end position="27"/>
    </location>
</feature>
<dbReference type="Gene3D" id="2.60.40.10">
    <property type="entry name" value="Immunoglobulins"/>
    <property type="match status" value="2"/>
</dbReference>
<keyword evidence="4" id="KW-1185">Reference proteome</keyword>
<evidence type="ECO:0000256" key="1">
    <source>
        <dbReference type="SAM" id="MobiDB-lite"/>
    </source>
</evidence>
<dbReference type="Proteomes" id="UP001304300">
    <property type="component" value="Chromosome"/>
</dbReference>
<dbReference type="KEGG" id="puo:RZN69_00160"/>
<feature type="domain" description="PKD" evidence="2">
    <location>
        <begin position="665"/>
        <end position="717"/>
    </location>
</feature>
<evidence type="ECO:0000259" key="2">
    <source>
        <dbReference type="PROSITE" id="PS50093"/>
    </source>
</evidence>
<proteinExistence type="predicted"/>
<dbReference type="SMART" id="SM00089">
    <property type="entry name" value="PKD"/>
    <property type="match status" value="1"/>
</dbReference>
<dbReference type="CDD" id="cd00146">
    <property type="entry name" value="PKD"/>
    <property type="match status" value="1"/>
</dbReference>
<feature type="region of interest" description="Disordered" evidence="1">
    <location>
        <begin position="14"/>
        <end position="35"/>
    </location>
</feature>
<dbReference type="SUPFAM" id="SSF49265">
    <property type="entry name" value="Fibronectin type III"/>
    <property type="match status" value="1"/>
</dbReference>
<sequence length="1560" mass="171834">MVSSQKVVEASIEEHHSCTHGCEHHPDLSQQQSAELIPSSSIHPEVAKSFTEWLASDKLVVDNQVLDMLQHRYQRMKLLIQQDPEQALEESITWTDYERLPQELVPFVEKPFSKVASLTVLPTCNFDHGHGTTSYNLEFDGDYYVASVYGRRLAHTSKANISLQGITLDEFSAVRENPMQPLSTEDADTLSHLPIINPDPTIDLRTGEPLGEAPVTALMGNRRVLFAAEESLLMLNEELALLDEPIGPDSRADILFETAYFTEGFLGATSVADALEGSELVSMDTTHGVKKVLYLRVDFADRSGAKISQSELEGILQRTSDVFEDMSFGKTSLDYEVPGSVVRLPHDATYYQAISSSIAHRYIYSHALSVYRVANPGFNEYDYDIIGIHMPALWLSWTGRAEVGGRGQWVQHRDDPDIFIHEFGHNYGLRHANLWDVDLTRVTDPTVTNGNVANGIGDRLEYGDITDFMGIADYDEAFFHPQARNRLQWFEAGVHWDFLNQDDAVDDSGVYRIYQLDDAGTTESLLRGIRIKRNRTGSQYLWVGYRANYNDYFRNGAYINWQQTSLADRAILIDMTPESEHYRDDSKDAPLLIGQTYYDFVGDFYITTIAKGGTHPDEWLDVQIEFGSDPANNAPTASGMTIPEYMEPNKTYTFTVNDVLDLDSDELVYHWNTDDGAIHESTSSLDHNWGASGAYELSVTISDKKGGVVVLSETISIVDGLTNWSAHEVDETYKNDYIENLNGRFVMTSTSSNNRISTSLDGYNWIHFRTTNSENNDGIYVDGLYIITGGDGGSNSYINTSSDGYNWTSQTTGETESLNDIAYGDGLFVAVGNGGLIQYSSDASSWTTASAPTSEDITQIGFGGGVFIAISDSGVWRSTDGASWTNQFSEFDPSTGYGKPVHVLYHHGVFVMGFSSVGIYYSTDLGLTWTQVDGLPYAHNNHTDSLASNGDLLVAFHRETNDTFVYLISEDGINWTESPVTPFAFSPGFESWDPVGDMTFGGGRFIKTFYETTRATSLVESDSFFPSNLAPSVSIDDGPTKADVGADLTFTATLEDLNGDDLITIWNVDNGDSNVLSEGESLTYTFPAAGVYDITLTVSDEKGGVTVDTHRVSISEPTGDPFVPETATVEVRPATGIYGTRARLNGMLVNDGGSSTSATIYYGLVDGGENPSKWYHSTSFGEVTEGAFSMVVSDFIEGMTYYYRIHASNLTGESWSSNAQSFRVSLDPDVLYLDILDDLAGTELLGSMPDITPASEVWENHNSSNNGFYADGSFTADVGHNSIFLPFAPTAGNIYTLSAILDVEYHDDARFGFLLSFAEENGNYYPKANKVYGYVEILGESFNREAFTSTGIYSSGEQSVDTSEVPDFGDVPVSIVLDATDADAANWTMEFFIDGESVRGPETVASGSYGDIAYVGLGKTSDVGGGIKDFTLTVDDQLPDTTPPVDKATAALSNFPDAGGNLLKAYFFGLSPDLARNPKVDLQFGEDSVTLKYDRYKNHNGVLAVYERSANLVDWHIYNVFDAESLQNLSDDMESVEMDVPTDSGTYQFFRIRLAPYDGS</sequence>
<feature type="domain" description="PKD" evidence="2">
    <location>
        <begin position="1058"/>
        <end position="1121"/>
    </location>
</feature>
<reference evidence="3 4" key="1">
    <citation type="submission" date="2023-10" db="EMBL/GenBank/DDBJ databases">
        <title>Rubellicoccus peritrichatus gen. nov., sp. nov., isolated from an algae of coral reef tank.</title>
        <authorList>
            <person name="Luo J."/>
        </authorList>
    </citation>
    <scope>NUCLEOTIDE SEQUENCE [LARGE SCALE GENOMIC DNA]</scope>
    <source>
        <strain evidence="3 4">CR14</strain>
    </source>
</reference>
<accession>A0AAQ3LG26</accession>
<dbReference type="InterPro" id="IPR000601">
    <property type="entry name" value="PKD_dom"/>
</dbReference>
<dbReference type="Gene3D" id="2.130.10.10">
    <property type="entry name" value="YVTN repeat-like/Quinoprotein amine dehydrogenase"/>
    <property type="match status" value="1"/>
</dbReference>
<dbReference type="CDD" id="cd15482">
    <property type="entry name" value="Sialidase_non-viral"/>
    <property type="match status" value="1"/>
</dbReference>
<dbReference type="InterPro" id="IPR035986">
    <property type="entry name" value="PKD_dom_sf"/>
</dbReference>
<dbReference type="RefSeq" id="WP_317833963.1">
    <property type="nucleotide sequence ID" value="NZ_CP136920.1"/>
</dbReference>
<evidence type="ECO:0000313" key="4">
    <source>
        <dbReference type="Proteomes" id="UP001304300"/>
    </source>
</evidence>
<dbReference type="SUPFAM" id="SSF49299">
    <property type="entry name" value="PKD domain"/>
    <property type="match status" value="2"/>
</dbReference>
<dbReference type="InterPro" id="IPR036116">
    <property type="entry name" value="FN3_sf"/>
</dbReference>
<organism evidence="3 4">
    <name type="scientific">Rubellicoccus peritrichatus</name>
    <dbReference type="NCBI Taxonomy" id="3080537"/>
    <lineage>
        <taxon>Bacteria</taxon>
        <taxon>Pseudomonadati</taxon>
        <taxon>Verrucomicrobiota</taxon>
        <taxon>Opitutia</taxon>
        <taxon>Puniceicoccales</taxon>
        <taxon>Cerasicoccaceae</taxon>
        <taxon>Rubellicoccus</taxon>
    </lineage>
</organism>
<dbReference type="PROSITE" id="PS50093">
    <property type="entry name" value="PKD"/>
    <property type="match status" value="2"/>
</dbReference>
<dbReference type="InterPro" id="IPR022409">
    <property type="entry name" value="PKD/Chitinase_dom"/>
</dbReference>
<name>A0AAQ3LG26_9BACT</name>
<dbReference type="InterPro" id="IPR013783">
    <property type="entry name" value="Ig-like_fold"/>
</dbReference>
<dbReference type="EMBL" id="CP136920">
    <property type="protein sequence ID" value="WOO41479.1"/>
    <property type="molecule type" value="Genomic_DNA"/>
</dbReference>
<dbReference type="InterPro" id="IPR015943">
    <property type="entry name" value="WD40/YVTN_repeat-like_dom_sf"/>
</dbReference>
<protein>
    <submittedName>
        <fullName evidence="3">PKD domain-containing protein</fullName>
    </submittedName>
</protein>
<gene>
    <name evidence="3" type="ORF">RZN69_00160</name>
</gene>